<accession>A0AAU9TR38</accession>
<evidence type="ECO:0000256" key="1">
    <source>
        <dbReference type="ARBA" id="ARBA00000971"/>
    </source>
</evidence>
<dbReference type="AlphaFoldDB" id="A0AAU9TR38"/>
<evidence type="ECO:0000256" key="4">
    <source>
        <dbReference type="ARBA" id="ARBA00023235"/>
    </source>
</evidence>
<dbReference type="FunFam" id="2.40.100.10:FF:000025">
    <property type="entry name" value="Peptidyl-prolyl cis-trans isomerase CYP19-2"/>
    <property type="match status" value="1"/>
</dbReference>
<dbReference type="InterPro" id="IPR002130">
    <property type="entry name" value="Cyclophilin-type_PPIase_dom"/>
</dbReference>
<dbReference type="Pfam" id="PF00160">
    <property type="entry name" value="Pro_isomerase"/>
    <property type="match status" value="1"/>
</dbReference>
<dbReference type="Gene3D" id="2.40.100.10">
    <property type="entry name" value="Cyclophilin-like"/>
    <property type="match status" value="1"/>
</dbReference>
<protein>
    <recommendedName>
        <fullName evidence="2">peptidylprolyl isomerase</fullName>
        <ecNumber evidence="2">5.2.1.8</ecNumber>
    </recommendedName>
</protein>
<dbReference type="PRINTS" id="PR00153">
    <property type="entry name" value="CSAPPISMRASE"/>
</dbReference>
<evidence type="ECO:0000256" key="3">
    <source>
        <dbReference type="ARBA" id="ARBA00023110"/>
    </source>
</evidence>
<reference evidence="6" key="1">
    <citation type="submission" date="2022-03" db="EMBL/GenBank/DDBJ databases">
        <authorList>
            <person name="Tunstrom K."/>
        </authorList>
    </citation>
    <scope>NUCLEOTIDE SEQUENCE</scope>
</reference>
<dbReference type="SUPFAM" id="SSF50891">
    <property type="entry name" value="Cyclophilin-like"/>
    <property type="match status" value="1"/>
</dbReference>
<gene>
    <name evidence="6" type="ORF">EEDITHA_LOCUS4443</name>
</gene>
<keyword evidence="3" id="KW-0697">Rotamase</keyword>
<dbReference type="Proteomes" id="UP001153954">
    <property type="component" value="Unassembled WGS sequence"/>
</dbReference>
<dbReference type="GO" id="GO:0003755">
    <property type="term" value="F:peptidyl-prolyl cis-trans isomerase activity"/>
    <property type="evidence" value="ECO:0007669"/>
    <property type="project" value="UniProtKB-KW"/>
</dbReference>
<dbReference type="GO" id="GO:0006457">
    <property type="term" value="P:protein folding"/>
    <property type="evidence" value="ECO:0007669"/>
    <property type="project" value="TreeGrafter"/>
</dbReference>
<comment type="catalytic activity">
    <reaction evidence="1">
        <text>[protein]-peptidylproline (omega=180) = [protein]-peptidylproline (omega=0)</text>
        <dbReference type="Rhea" id="RHEA:16237"/>
        <dbReference type="Rhea" id="RHEA-COMP:10747"/>
        <dbReference type="Rhea" id="RHEA-COMP:10748"/>
        <dbReference type="ChEBI" id="CHEBI:83833"/>
        <dbReference type="ChEBI" id="CHEBI:83834"/>
        <dbReference type="EC" id="5.2.1.8"/>
    </reaction>
</comment>
<dbReference type="PROSITE" id="PS50072">
    <property type="entry name" value="CSA_PPIASE_2"/>
    <property type="match status" value="1"/>
</dbReference>
<keyword evidence="7" id="KW-1185">Reference proteome</keyword>
<comment type="caution">
    <text evidence="6">The sequence shown here is derived from an EMBL/GenBank/DDBJ whole genome shotgun (WGS) entry which is preliminary data.</text>
</comment>
<keyword evidence="4" id="KW-0413">Isomerase</keyword>
<sequence>MITRTQQKQRNPLVFLDILIDGEKAGRIVIELRYDVVPKTAENFRALCTGEKGIGVFGKPLHFKGVRFHKAISQFMVQGGDIINGDGTSGESIYGPTFEDENFTLTHEAGVLSMANAGPNTNGSQFCVTTVPCPHLDETNVVFGRVLAGLGVVAEIQRMADDGRPRVECIIEDCGEIPDPDNWDVCCNDGTADRLPEYPEDLHTNLTIEQLMAHVRSVKESGNALWGARRVRSAARKYRKCLRFLEHVRDRLHAAKKPRDSCEYCTLMAHVRSVKESGNALWGARRVRSAARKYRKCLRFLEHVRDRLRAAKKPRDSCEYCTLMAHVRSVKESGNALWGARRVRSAARKYRKCLRFLEHVRDRLRAAKKPRDSCEYCTLMAHVRSVKESGNALWGARRVRSAARKYRKCLRFLEHVRDRLRAAKKPRDSCEYCTVLYCIS</sequence>
<dbReference type="PANTHER" id="PTHR11071">
    <property type="entry name" value="PEPTIDYL-PROLYL CIS-TRANS ISOMERASE"/>
    <property type="match status" value="1"/>
</dbReference>
<dbReference type="GO" id="GO:0005737">
    <property type="term" value="C:cytoplasm"/>
    <property type="evidence" value="ECO:0007669"/>
    <property type="project" value="TreeGrafter"/>
</dbReference>
<dbReference type="EC" id="5.2.1.8" evidence="2"/>
<proteinExistence type="predicted"/>
<feature type="domain" description="PPIase cyclophilin-type" evidence="5">
    <location>
        <begin position="15"/>
        <end position="176"/>
    </location>
</feature>
<dbReference type="InterPro" id="IPR029000">
    <property type="entry name" value="Cyclophilin-like_dom_sf"/>
</dbReference>
<evidence type="ECO:0000256" key="2">
    <source>
        <dbReference type="ARBA" id="ARBA00013194"/>
    </source>
</evidence>
<name>A0AAU9TR38_EUPED</name>
<organism evidence="6 7">
    <name type="scientific">Euphydryas editha</name>
    <name type="common">Edith's checkerspot</name>
    <dbReference type="NCBI Taxonomy" id="104508"/>
    <lineage>
        <taxon>Eukaryota</taxon>
        <taxon>Metazoa</taxon>
        <taxon>Ecdysozoa</taxon>
        <taxon>Arthropoda</taxon>
        <taxon>Hexapoda</taxon>
        <taxon>Insecta</taxon>
        <taxon>Pterygota</taxon>
        <taxon>Neoptera</taxon>
        <taxon>Endopterygota</taxon>
        <taxon>Lepidoptera</taxon>
        <taxon>Glossata</taxon>
        <taxon>Ditrysia</taxon>
        <taxon>Papilionoidea</taxon>
        <taxon>Nymphalidae</taxon>
        <taxon>Nymphalinae</taxon>
        <taxon>Euphydryas</taxon>
    </lineage>
</organism>
<dbReference type="Gene3D" id="1.10.150.160">
    <property type="match status" value="4"/>
</dbReference>
<dbReference type="PANTHER" id="PTHR11071:SF561">
    <property type="entry name" value="PEPTIDYL-PROLYL CIS-TRANS ISOMERASE D-RELATED"/>
    <property type="match status" value="1"/>
</dbReference>
<evidence type="ECO:0000313" key="6">
    <source>
        <dbReference type="EMBL" id="CAH2088266.1"/>
    </source>
</evidence>
<evidence type="ECO:0000313" key="7">
    <source>
        <dbReference type="Proteomes" id="UP001153954"/>
    </source>
</evidence>
<dbReference type="GO" id="GO:0016018">
    <property type="term" value="F:cyclosporin A binding"/>
    <property type="evidence" value="ECO:0007669"/>
    <property type="project" value="TreeGrafter"/>
</dbReference>
<dbReference type="EMBL" id="CAKOGL010000007">
    <property type="protein sequence ID" value="CAH2088266.1"/>
    <property type="molecule type" value="Genomic_DNA"/>
</dbReference>
<evidence type="ECO:0000259" key="5">
    <source>
        <dbReference type="PROSITE" id="PS50072"/>
    </source>
</evidence>